<keyword evidence="3" id="KW-1185">Reference proteome</keyword>
<gene>
    <name evidence="2" type="ORF">JCM16418_5051</name>
</gene>
<reference evidence="2 3" key="1">
    <citation type="journal article" date="2014" name="Genome Announc.">
        <title>Draft Genome Sequence of Paenibacillus pini JCM 16418T, Isolated from the Rhizosphere of Pine Tree.</title>
        <authorList>
            <person name="Yuki M."/>
            <person name="Oshima K."/>
            <person name="Suda W."/>
            <person name="Oshida Y."/>
            <person name="Kitamura K."/>
            <person name="Iida Y."/>
            <person name="Hattori M."/>
            <person name="Ohkuma M."/>
        </authorList>
    </citation>
    <scope>NUCLEOTIDE SEQUENCE [LARGE SCALE GENOMIC DNA]</scope>
    <source>
        <strain evidence="2 3">JCM 16418</strain>
    </source>
</reference>
<dbReference type="STRING" id="1236976.JCM16418_5051"/>
<accession>W7Z1G0</accession>
<feature type="transmembrane region" description="Helical" evidence="1">
    <location>
        <begin position="100"/>
        <end position="123"/>
    </location>
</feature>
<comment type="caution">
    <text evidence="2">The sequence shown here is derived from an EMBL/GenBank/DDBJ whole genome shotgun (WGS) entry which is preliminary data.</text>
</comment>
<feature type="transmembrane region" description="Helical" evidence="1">
    <location>
        <begin position="329"/>
        <end position="348"/>
    </location>
</feature>
<feature type="transmembrane region" description="Helical" evidence="1">
    <location>
        <begin position="143"/>
        <end position="165"/>
    </location>
</feature>
<evidence type="ECO:0000313" key="2">
    <source>
        <dbReference type="EMBL" id="GAF10826.1"/>
    </source>
</evidence>
<evidence type="ECO:0000313" key="3">
    <source>
        <dbReference type="Proteomes" id="UP000019364"/>
    </source>
</evidence>
<feature type="transmembrane region" description="Helical" evidence="1">
    <location>
        <begin position="186"/>
        <end position="207"/>
    </location>
</feature>
<keyword evidence="1" id="KW-0472">Membrane</keyword>
<name>W7Z1G0_9BACL</name>
<organism evidence="2 3">
    <name type="scientific">Paenibacillus pini JCM 16418</name>
    <dbReference type="NCBI Taxonomy" id="1236976"/>
    <lineage>
        <taxon>Bacteria</taxon>
        <taxon>Bacillati</taxon>
        <taxon>Bacillota</taxon>
        <taxon>Bacilli</taxon>
        <taxon>Bacillales</taxon>
        <taxon>Paenibacillaceae</taxon>
        <taxon>Paenibacillus</taxon>
    </lineage>
</organism>
<evidence type="ECO:0000256" key="1">
    <source>
        <dbReference type="SAM" id="Phobius"/>
    </source>
</evidence>
<feature type="transmembrane region" description="Helical" evidence="1">
    <location>
        <begin position="241"/>
        <end position="260"/>
    </location>
</feature>
<dbReference type="Proteomes" id="UP000019364">
    <property type="component" value="Unassembled WGS sequence"/>
</dbReference>
<proteinExistence type="predicted"/>
<dbReference type="EMBL" id="BAVZ01000039">
    <property type="protein sequence ID" value="GAF10826.1"/>
    <property type="molecule type" value="Genomic_DNA"/>
</dbReference>
<sequence>MIPTREITKQIFDKEGVIPKLINNQTVKENLINNLIPSLPSPSDWLGIKDKVNKIALEMHKQALLTPDPLDDKIDYLQYMYNYADGALITKFMPDWFKDIIIYLLASFNQITHFSVQFIFKHIYKFVTEIVLYTPEWIFGNDWFPTAVSNYSMFSIACIIIIAMVEGIKRMCKLSHTKFRNTLRKLPLALVVTAATPFLFVNGVKVLNRLTKLILNLSSTTIALGSPSIFATSIVFEPLNILIMFMFLIITTILCVPLILFHARRWFNFTVLGMLTPLAMSASLFESTHDYFQLWLRNIKNLSFVQIAYAIFISILGLLMFATPNPVTFTGVFSKTLLMIGGIHCLAFPPQLIKRFDSGGVGFAKSAKQMKEYTNEKIVNASKYKDNGKEILIKTASIAGKGIRFLFKK</sequence>
<dbReference type="AlphaFoldDB" id="W7Z1G0"/>
<feature type="transmembrane region" description="Helical" evidence="1">
    <location>
        <begin position="213"/>
        <end position="236"/>
    </location>
</feature>
<feature type="transmembrane region" description="Helical" evidence="1">
    <location>
        <begin position="306"/>
        <end position="323"/>
    </location>
</feature>
<keyword evidence="1" id="KW-1133">Transmembrane helix</keyword>
<keyword evidence="1" id="KW-0812">Transmembrane</keyword>
<protein>
    <submittedName>
        <fullName evidence="2">Uncharacterized protein</fullName>
    </submittedName>
</protein>
<feature type="transmembrane region" description="Helical" evidence="1">
    <location>
        <begin position="266"/>
        <end position="285"/>
    </location>
</feature>